<comment type="cofactor">
    <cofactor evidence="1 13">
        <name>heme</name>
        <dbReference type="ChEBI" id="CHEBI:30413"/>
    </cofactor>
</comment>
<dbReference type="GO" id="GO:0004497">
    <property type="term" value="F:monooxygenase activity"/>
    <property type="evidence" value="ECO:0007669"/>
    <property type="project" value="UniProtKB-KW"/>
</dbReference>
<evidence type="ECO:0000313" key="14">
    <source>
        <dbReference type="EMBL" id="CAE8595709.1"/>
    </source>
</evidence>
<protein>
    <recommendedName>
        <fullName evidence="16">Cytochrome P450</fullName>
    </recommendedName>
</protein>
<dbReference type="Gene3D" id="1.10.630.10">
    <property type="entry name" value="Cytochrome P450"/>
    <property type="match status" value="1"/>
</dbReference>
<dbReference type="FunFam" id="1.10.630.10:FF:000238">
    <property type="entry name" value="Cytochrome P450 2A6"/>
    <property type="match status" value="1"/>
</dbReference>
<evidence type="ECO:0000256" key="9">
    <source>
        <dbReference type="ARBA" id="ARBA00023002"/>
    </source>
</evidence>
<organism evidence="14 15">
    <name type="scientific">Polarella glacialis</name>
    <name type="common">Dinoflagellate</name>
    <dbReference type="NCBI Taxonomy" id="89957"/>
    <lineage>
        <taxon>Eukaryota</taxon>
        <taxon>Sar</taxon>
        <taxon>Alveolata</taxon>
        <taxon>Dinophyceae</taxon>
        <taxon>Suessiales</taxon>
        <taxon>Suessiaceae</taxon>
        <taxon>Polarella</taxon>
    </lineage>
</organism>
<dbReference type="OrthoDB" id="290742at2759"/>
<dbReference type="CDD" id="cd20617">
    <property type="entry name" value="CYP1_2-like"/>
    <property type="match status" value="1"/>
</dbReference>
<evidence type="ECO:0000313" key="15">
    <source>
        <dbReference type="Proteomes" id="UP000654075"/>
    </source>
</evidence>
<evidence type="ECO:0000256" key="11">
    <source>
        <dbReference type="ARBA" id="ARBA00023033"/>
    </source>
</evidence>
<keyword evidence="15" id="KW-1185">Reference proteome</keyword>
<feature type="binding site" description="axial binding residue" evidence="13">
    <location>
        <position position="470"/>
    </location>
    <ligand>
        <name>heme</name>
        <dbReference type="ChEBI" id="CHEBI:30413"/>
    </ligand>
    <ligandPart>
        <name>Fe</name>
        <dbReference type="ChEBI" id="CHEBI:18248"/>
    </ligandPart>
</feature>
<proteinExistence type="inferred from homology"/>
<keyword evidence="5 13" id="KW-0349">Heme</keyword>
<gene>
    <name evidence="14" type="ORF">PGLA1383_LOCUS14215</name>
</gene>
<evidence type="ECO:0000256" key="10">
    <source>
        <dbReference type="ARBA" id="ARBA00023004"/>
    </source>
</evidence>
<dbReference type="GO" id="GO:0005506">
    <property type="term" value="F:iron ion binding"/>
    <property type="evidence" value="ECO:0007669"/>
    <property type="project" value="InterPro"/>
</dbReference>
<keyword evidence="12" id="KW-0472">Membrane</keyword>
<evidence type="ECO:0000256" key="1">
    <source>
        <dbReference type="ARBA" id="ARBA00001971"/>
    </source>
</evidence>
<dbReference type="SUPFAM" id="SSF48264">
    <property type="entry name" value="Cytochrome P450"/>
    <property type="match status" value="1"/>
</dbReference>
<evidence type="ECO:0000256" key="3">
    <source>
        <dbReference type="ARBA" id="ARBA00004406"/>
    </source>
</evidence>
<evidence type="ECO:0000256" key="2">
    <source>
        <dbReference type="ARBA" id="ARBA00004174"/>
    </source>
</evidence>
<sequence length="538" mass="61062">MADSLALSGRQAFETLFLQGWRSLRFGLGLLGAYTATHVLGVLWSRRYLPPGPFPLPIIGNFHQLKPLPHRALQEFHRQYGPLITIYMGSRLTVVLGSPEVVKQTHKDQGDRFTHRVLTDFARISLHADEEGGKNVALAGGKYWIKARRIFVQELMSKKFITTHAVPKIEEENWSTVDAIRELGGKPFDPHFYLQRLSLNIVFRLTYSLRFGRDEITQENSKFQELMGVINTVVKIGGTNVMANYIPILKIFNFGLKRRQIETVAKRDKVLFQMLEEHKRDLNLAKPRDFLDVLLTRQKAEGLSDREVMLIAWECITAGTDTTSATMHWMTLLLTNHPEIQRKAQEEIDRVTGGRPVMLDDQPKLRYTDAVIKETMRLQPVVPMMVPYRTVENIYVTSEGCQYCIPRDSQVLVNGFNMQRDPKNWRDPDTFDPERFVTGPDSDIEIRGSDAASDPHHLKFLPLGTGRRACAGYALAKAELFLQGATLMQSFEWKPPPGVSKIPMGESFGIAVSPNHFEVCARYRSEAVTAPLQTGGLR</sequence>
<dbReference type="GO" id="GO:0005789">
    <property type="term" value="C:endoplasmic reticulum membrane"/>
    <property type="evidence" value="ECO:0007669"/>
    <property type="project" value="UniProtKB-SubCell"/>
</dbReference>
<evidence type="ECO:0000256" key="8">
    <source>
        <dbReference type="ARBA" id="ARBA00022848"/>
    </source>
</evidence>
<dbReference type="Proteomes" id="UP000654075">
    <property type="component" value="Unassembled WGS sequence"/>
</dbReference>
<keyword evidence="8" id="KW-0492">Microsome</keyword>
<evidence type="ECO:0000256" key="5">
    <source>
        <dbReference type="ARBA" id="ARBA00022617"/>
    </source>
</evidence>
<dbReference type="PRINTS" id="PR00385">
    <property type="entry name" value="P450"/>
</dbReference>
<evidence type="ECO:0000256" key="13">
    <source>
        <dbReference type="PIRSR" id="PIRSR602401-1"/>
    </source>
</evidence>
<name>A0A813EAR9_POLGL</name>
<dbReference type="PANTHER" id="PTHR24289">
    <property type="entry name" value="STEROID 17-ALPHA-HYDROXYLASE/17,20 LYASE"/>
    <property type="match status" value="1"/>
</dbReference>
<dbReference type="EMBL" id="CAJNNV010008070">
    <property type="protein sequence ID" value="CAE8595709.1"/>
    <property type="molecule type" value="Genomic_DNA"/>
</dbReference>
<reference evidence="14" key="1">
    <citation type="submission" date="2021-02" db="EMBL/GenBank/DDBJ databases">
        <authorList>
            <person name="Dougan E. K."/>
            <person name="Rhodes N."/>
            <person name="Thang M."/>
            <person name="Chan C."/>
        </authorList>
    </citation>
    <scope>NUCLEOTIDE SEQUENCE</scope>
</reference>
<keyword evidence="6 13" id="KW-0479">Metal-binding</keyword>
<keyword evidence="7" id="KW-0256">Endoplasmic reticulum</keyword>
<dbReference type="GO" id="GO:0016705">
    <property type="term" value="F:oxidoreductase activity, acting on paired donors, with incorporation or reduction of molecular oxygen"/>
    <property type="evidence" value="ECO:0007669"/>
    <property type="project" value="InterPro"/>
</dbReference>
<keyword evidence="9" id="KW-0560">Oxidoreductase</keyword>
<dbReference type="InterPro" id="IPR001128">
    <property type="entry name" value="Cyt_P450"/>
</dbReference>
<comment type="subcellular location">
    <subcellularLocation>
        <location evidence="3">Endoplasmic reticulum membrane</location>
        <topology evidence="3">Peripheral membrane protein</topology>
    </subcellularLocation>
    <subcellularLocation>
        <location evidence="2">Microsome membrane</location>
        <topology evidence="2">Peripheral membrane protein</topology>
    </subcellularLocation>
</comment>
<evidence type="ECO:0000256" key="7">
    <source>
        <dbReference type="ARBA" id="ARBA00022824"/>
    </source>
</evidence>
<comment type="caution">
    <text evidence="14">The sequence shown here is derived from an EMBL/GenBank/DDBJ whole genome shotgun (WGS) entry which is preliminary data.</text>
</comment>
<dbReference type="Pfam" id="PF00067">
    <property type="entry name" value="p450"/>
    <property type="match status" value="1"/>
</dbReference>
<dbReference type="InterPro" id="IPR036396">
    <property type="entry name" value="Cyt_P450_sf"/>
</dbReference>
<evidence type="ECO:0000256" key="12">
    <source>
        <dbReference type="ARBA" id="ARBA00023136"/>
    </source>
</evidence>
<keyword evidence="11" id="KW-0503">Monooxygenase</keyword>
<dbReference type="PANTHER" id="PTHR24289:SF1">
    <property type="entry name" value="STEROID 17-ALPHA-HYDROXYLASE_17,20 LYASE"/>
    <property type="match status" value="1"/>
</dbReference>
<evidence type="ECO:0000256" key="4">
    <source>
        <dbReference type="ARBA" id="ARBA00010617"/>
    </source>
</evidence>
<dbReference type="GO" id="GO:0020037">
    <property type="term" value="F:heme binding"/>
    <property type="evidence" value="ECO:0007669"/>
    <property type="project" value="InterPro"/>
</dbReference>
<dbReference type="PRINTS" id="PR00463">
    <property type="entry name" value="EP450I"/>
</dbReference>
<evidence type="ECO:0008006" key="16">
    <source>
        <dbReference type="Google" id="ProtNLM"/>
    </source>
</evidence>
<comment type="similarity">
    <text evidence="4">Belongs to the cytochrome P450 family.</text>
</comment>
<evidence type="ECO:0000256" key="6">
    <source>
        <dbReference type="ARBA" id="ARBA00022723"/>
    </source>
</evidence>
<dbReference type="AlphaFoldDB" id="A0A813EAR9"/>
<dbReference type="InterPro" id="IPR002401">
    <property type="entry name" value="Cyt_P450_E_grp-I"/>
</dbReference>
<keyword evidence="10 13" id="KW-0408">Iron</keyword>
<dbReference type="OMA" id="DPRAYWQ"/>
<accession>A0A813EAR9</accession>